<comment type="caution">
    <text evidence="3">The sequence shown here is derived from an EMBL/GenBank/DDBJ whole genome shotgun (WGS) entry which is preliminary data.</text>
</comment>
<evidence type="ECO:0000313" key="4">
    <source>
        <dbReference type="Proteomes" id="UP000323393"/>
    </source>
</evidence>
<dbReference type="InterPro" id="IPR051158">
    <property type="entry name" value="Metallophosphoesterase_sf"/>
</dbReference>
<dbReference type="InterPro" id="IPR029052">
    <property type="entry name" value="Metallo-depent_PP-like"/>
</dbReference>
<proteinExistence type="predicted"/>
<dbReference type="Pfam" id="PF00149">
    <property type="entry name" value="Metallophos"/>
    <property type="match status" value="1"/>
</dbReference>
<feature type="transmembrane region" description="Helical" evidence="1">
    <location>
        <begin position="6"/>
        <end position="23"/>
    </location>
</feature>
<dbReference type="GO" id="GO:0016787">
    <property type="term" value="F:hydrolase activity"/>
    <property type="evidence" value="ECO:0007669"/>
    <property type="project" value="InterPro"/>
</dbReference>
<sequence length="323" mass="37848">MKRVNWKVIFFIIIAFIIIYIIVDNNRIKIVEEQIEIEGLSDSLDGFTILQVTDLHEKEFGHNQKSLIKKINSKNYDVIVFTGDMLDDMESLNYEPFFDLIEGIKNMEYAFFVPGNTDPLPYLFKEKGIERHEFIEEMEKRGVQFLETNTAVNVNQAVVRIVYFENSIISEKRIEAYKESVVNENYPPLVRLKMKHYEENLVLDQEEAELLIALNHYPVADLRIDSIEKDSYYQMRDYDLILAGHYHGGQYRVPFLGAFFVPEAYFKRNGLFPPQNRVKGLWEYKGIKQYISAGLGSSDTIPFMKFRLFNTPEINVITFVSKQ</sequence>
<organism evidence="3 4">
    <name type="scientific">Sutcliffiella horikoshii</name>
    <dbReference type="NCBI Taxonomy" id="79883"/>
    <lineage>
        <taxon>Bacteria</taxon>
        <taxon>Bacillati</taxon>
        <taxon>Bacillota</taxon>
        <taxon>Bacilli</taxon>
        <taxon>Bacillales</taxon>
        <taxon>Bacillaceae</taxon>
        <taxon>Sutcliffiella</taxon>
    </lineage>
</organism>
<name>A0AA95B762_9BACI</name>
<dbReference type="EMBL" id="VTEU01000002">
    <property type="protein sequence ID" value="TYS60096.1"/>
    <property type="molecule type" value="Genomic_DNA"/>
</dbReference>
<keyword evidence="1" id="KW-0472">Membrane</keyword>
<protein>
    <submittedName>
        <fullName evidence="3">Metallophosphoesterase</fullName>
    </submittedName>
</protein>
<accession>A0AA95B762</accession>
<reference evidence="3 4" key="1">
    <citation type="submission" date="2019-08" db="EMBL/GenBank/DDBJ databases">
        <title>Bacillus genomes from the desert of Cuatro Cienegas, Coahuila.</title>
        <authorList>
            <person name="Olmedo-Alvarez G."/>
        </authorList>
    </citation>
    <scope>NUCLEOTIDE SEQUENCE [LARGE SCALE GENOMIC DNA]</scope>
    <source>
        <strain evidence="3 4">CH88_3T</strain>
    </source>
</reference>
<dbReference type="AlphaFoldDB" id="A0AA95B762"/>
<keyword evidence="1" id="KW-1133">Transmembrane helix</keyword>
<dbReference type="SUPFAM" id="SSF56300">
    <property type="entry name" value="Metallo-dependent phosphatases"/>
    <property type="match status" value="1"/>
</dbReference>
<evidence type="ECO:0000256" key="1">
    <source>
        <dbReference type="SAM" id="Phobius"/>
    </source>
</evidence>
<dbReference type="PANTHER" id="PTHR31302:SF0">
    <property type="entry name" value="TRANSMEMBRANE PROTEIN WITH METALLOPHOSPHOESTERASE DOMAIN"/>
    <property type="match status" value="1"/>
</dbReference>
<evidence type="ECO:0000259" key="2">
    <source>
        <dbReference type="Pfam" id="PF00149"/>
    </source>
</evidence>
<dbReference type="Gene3D" id="3.60.21.10">
    <property type="match status" value="1"/>
</dbReference>
<dbReference type="RefSeq" id="WP_148965549.1">
    <property type="nucleotide sequence ID" value="NZ_VTEU01000002.1"/>
</dbReference>
<dbReference type="PANTHER" id="PTHR31302">
    <property type="entry name" value="TRANSMEMBRANE PROTEIN WITH METALLOPHOSPHOESTERASE DOMAIN-RELATED"/>
    <property type="match status" value="1"/>
</dbReference>
<feature type="domain" description="Calcineurin-like phosphoesterase" evidence="2">
    <location>
        <begin position="48"/>
        <end position="248"/>
    </location>
</feature>
<dbReference type="Proteomes" id="UP000323393">
    <property type="component" value="Unassembled WGS sequence"/>
</dbReference>
<gene>
    <name evidence="3" type="ORF">FZC74_08080</name>
</gene>
<dbReference type="InterPro" id="IPR004843">
    <property type="entry name" value="Calcineurin-like_PHP"/>
</dbReference>
<keyword evidence="1" id="KW-0812">Transmembrane</keyword>
<evidence type="ECO:0000313" key="3">
    <source>
        <dbReference type="EMBL" id="TYS60096.1"/>
    </source>
</evidence>